<dbReference type="AlphaFoldDB" id="A0A158HH51"/>
<keyword evidence="3" id="KW-0001">2Fe-2S</keyword>
<keyword evidence="7" id="KW-0411">Iron-sulfur</keyword>
<evidence type="ECO:0000313" key="10">
    <source>
        <dbReference type="Proteomes" id="UP000054740"/>
    </source>
</evidence>
<evidence type="ECO:0000256" key="1">
    <source>
        <dbReference type="ARBA" id="ARBA00001962"/>
    </source>
</evidence>
<dbReference type="Gene3D" id="3.90.380.10">
    <property type="entry name" value="Naphthalene 1,2-dioxygenase Alpha Subunit, Chain A, domain 1"/>
    <property type="match status" value="1"/>
</dbReference>
<evidence type="ECO:0000256" key="7">
    <source>
        <dbReference type="ARBA" id="ARBA00023014"/>
    </source>
</evidence>
<dbReference type="GO" id="GO:0051537">
    <property type="term" value="F:2 iron, 2 sulfur cluster binding"/>
    <property type="evidence" value="ECO:0007669"/>
    <property type="project" value="UniProtKB-KW"/>
</dbReference>
<dbReference type="PRINTS" id="PR00090">
    <property type="entry name" value="RNGDIOXGNASE"/>
</dbReference>
<evidence type="ECO:0000256" key="2">
    <source>
        <dbReference type="ARBA" id="ARBA00008751"/>
    </source>
</evidence>
<evidence type="ECO:0000256" key="4">
    <source>
        <dbReference type="ARBA" id="ARBA00022723"/>
    </source>
</evidence>
<dbReference type="InterPro" id="IPR036922">
    <property type="entry name" value="Rieske_2Fe-2S_sf"/>
</dbReference>
<dbReference type="CDD" id="cd08884">
    <property type="entry name" value="RHO_alpha_C_GbcA-like"/>
    <property type="match status" value="1"/>
</dbReference>
<proteinExistence type="inferred from homology"/>
<dbReference type="InterPro" id="IPR017941">
    <property type="entry name" value="Rieske_2Fe-2S"/>
</dbReference>
<dbReference type="PANTHER" id="PTHR43756">
    <property type="entry name" value="CHOLINE MONOOXYGENASE, CHLOROPLASTIC"/>
    <property type="match status" value="1"/>
</dbReference>
<dbReference type="Proteomes" id="UP000054740">
    <property type="component" value="Unassembled WGS sequence"/>
</dbReference>
<name>A0A158HH51_CABCO</name>
<keyword evidence="5" id="KW-0560">Oxidoreductase</keyword>
<dbReference type="Gene3D" id="2.102.10.10">
    <property type="entry name" value="Rieske [2Fe-2S] iron-sulphur domain"/>
    <property type="match status" value="1"/>
</dbReference>
<evidence type="ECO:0000256" key="6">
    <source>
        <dbReference type="ARBA" id="ARBA00023004"/>
    </source>
</evidence>
<gene>
    <name evidence="9" type="ORF">AWB70_03304</name>
</gene>
<comment type="similarity">
    <text evidence="2">Belongs to the bacterial ring-hydroxylating dioxygenase alpha subunit family.</text>
</comment>
<dbReference type="CDD" id="cd03469">
    <property type="entry name" value="Rieske_RO_Alpha_N"/>
    <property type="match status" value="1"/>
</dbReference>
<evidence type="ECO:0000256" key="5">
    <source>
        <dbReference type="ARBA" id="ARBA00023002"/>
    </source>
</evidence>
<keyword evidence="6" id="KW-0408">Iron</keyword>
<dbReference type="PANTHER" id="PTHR43756:SF5">
    <property type="entry name" value="CHOLINE MONOOXYGENASE, CHLOROPLASTIC"/>
    <property type="match status" value="1"/>
</dbReference>
<dbReference type="GO" id="GO:0016491">
    <property type="term" value="F:oxidoreductase activity"/>
    <property type="evidence" value="ECO:0007669"/>
    <property type="project" value="UniProtKB-KW"/>
</dbReference>
<dbReference type="InterPro" id="IPR015879">
    <property type="entry name" value="Ring_hydroxy_dOase_asu_C_dom"/>
</dbReference>
<comment type="cofactor">
    <cofactor evidence="1">
        <name>Fe cation</name>
        <dbReference type="ChEBI" id="CHEBI:24875"/>
    </cofactor>
</comment>
<sequence>MPAKNTYFWSENVSATPPKTHRELIDSRAPGCGFPGEIFSRPDVFDNDVDVFFNKLWILAGVTADVPEPGDVSTVEVGKASIMIVRDDDENIRTYRNVCRHRGSRIMKQPGKASVGMLVCPYHQWTYELDGSLKHATHMGQDFDKTCRSLIPVHTKVIGAHIFVCLSDDPPEDIAKLEQVMTPRFAPHHMQRTKIAFESELIENGNWKLVMENNRECYHCEATHPELTNSFLPEDFGFCPDGLGEEAMKNYDAYLARNAKNREDWESEGYICALFESLDESVHTNFRTQRLVIAGSNESQTLSTKVASTKLLGDLQRRDLGDVHMWGHNSWTHVMSDHSIVAFILPIAPDKTLVRTKWLVHEDAVEGVDYDLKTLTEVWLATNQQDADLVANTHSGTQDPAYVPGPYSPYTEAPLDQFCRWYDARLKAQGI</sequence>
<protein>
    <submittedName>
        <fullName evidence="9">(Fe-S)-binding protein</fullName>
    </submittedName>
</protein>
<reference evidence="10" key="1">
    <citation type="submission" date="2016-01" db="EMBL/GenBank/DDBJ databases">
        <authorList>
            <person name="Peeters C."/>
        </authorList>
    </citation>
    <scope>NUCLEOTIDE SEQUENCE [LARGE SCALE GENOMIC DNA]</scope>
</reference>
<dbReference type="SUPFAM" id="SSF55961">
    <property type="entry name" value="Bet v1-like"/>
    <property type="match status" value="1"/>
</dbReference>
<dbReference type="SUPFAM" id="SSF50022">
    <property type="entry name" value="ISP domain"/>
    <property type="match status" value="1"/>
</dbReference>
<dbReference type="Pfam" id="PF00848">
    <property type="entry name" value="Ring_hydroxyl_A"/>
    <property type="match status" value="1"/>
</dbReference>
<evidence type="ECO:0000313" key="9">
    <source>
        <dbReference type="EMBL" id="SAL43656.1"/>
    </source>
</evidence>
<keyword evidence="10" id="KW-1185">Reference proteome</keyword>
<dbReference type="InterPro" id="IPR001663">
    <property type="entry name" value="Rng_hydr_dOase-A"/>
</dbReference>
<dbReference type="PROSITE" id="PS51296">
    <property type="entry name" value="RIESKE"/>
    <property type="match status" value="1"/>
</dbReference>
<organism evidence="9 10">
    <name type="scientific">Caballeronia cordobensis</name>
    <name type="common">Burkholderia cordobensis</name>
    <dbReference type="NCBI Taxonomy" id="1353886"/>
    <lineage>
        <taxon>Bacteria</taxon>
        <taxon>Pseudomonadati</taxon>
        <taxon>Pseudomonadota</taxon>
        <taxon>Betaproteobacteria</taxon>
        <taxon>Burkholderiales</taxon>
        <taxon>Burkholderiaceae</taxon>
        <taxon>Caballeronia</taxon>
    </lineage>
</organism>
<dbReference type="EMBL" id="FCNY02000008">
    <property type="protein sequence ID" value="SAL43656.1"/>
    <property type="molecule type" value="Genomic_DNA"/>
</dbReference>
<dbReference type="GO" id="GO:0005506">
    <property type="term" value="F:iron ion binding"/>
    <property type="evidence" value="ECO:0007669"/>
    <property type="project" value="InterPro"/>
</dbReference>
<evidence type="ECO:0000259" key="8">
    <source>
        <dbReference type="PROSITE" id="PS51296"/>
    </source>
</evidence>
<feature type="domain" description="Rieske" evidence="8">
    <location>
        <begin position="59"/>
        <end position="164"/>
    </location>
</feature>
<evidence type="ECO:0000256" key="3">
    <source>
        <dbReference type="ARBA" id="ARBA00022714"/>
    </source>
</evidence>
<accession>A0A158HH51</accession>
<keyword evidence="4" id="KW-0479">Metal-binding</keyword>
<dbReference type="Pfam" id="PF00355">
    <property type="entry name" value="Rieske"/>
    <property type="match status" value="1"/>
</dbReference>